<comment type="caution">
    <text evidence="1">The sequence shown here is derived from an EMBL/GenBank/DDBJ whole genome shotgun (WGS) entry which is preliminary data.</text>
</comment>
<proteinExistence type="predicted"/>
<accession>A0ACA9KFJ5</accession>
<feature type="non-terminal residue" evidence="1">
    <location>
        <position position="1"/>
    </location>
</feature>
<keyword evidence="2" id="KW-1185">Reference proteome</keyword>
<sequence length="193" mass="23262">IKHSYLFIEPFEPIVHGTFGVDQYKFWYIIDQIRDFFSEIKSGYRGFGHPDYDGRGFGYSKYDLLHIAKPFYDPITPKAKNLEAWKEDWKNYNQELYNKMVQEKLNLNWIEFCSRFNQCKTLETIPNENYSNIYSITTYWRKSYDNLALIFEDNIPKEKILEKLRCSNIMINYFQEANNEDILKLTSCLKEDM</sequence>
<name>A0ACA9KFJ5_9GLOM</name>
<dbReference type="Proteomes" id="UP000789702">
    <property type="component" value="Unassembled WGS sequence"/>
</dbReference>
<dbReference type="EMBL" id="CAJVPU010001093">
    <property type="protein sequence ID" value="CAG8470809.1"/>
    <property type="molecule type" value="Genomic_DNA"/>
</dbReference>
<gene>
    <name evidence="1" type="ORF">DHETER_LOCUS1704</name>
</gene>
<protein>
    <submittedName>
        <fullName evidence="1">351_t:CDS:1</fullName>
    </submittedName>
</protein>
<evidence type="ECO:0000313" key="2">
    <source>
        <dbReference type="Proteomes" id="UP000789702"/>
    </source>
</evidence>
<reference evidence="1" key="1">
    <citation type="submission" date="2021-06" db="EMBL/GenBank/DDBJ databases">
        <authorList>
            <person name="Kallberg Y."/>
            <person name="Tangrot J."/>
            <person name="Rosling A."/>
        </authorList>
    </citation>
    <scope>NUCLEOTIDE SEQUENCE</scope>
    <source>
        <strain evidence="1">IL203A</strain>
    </source>
</reference>
<evidence type="ECO:0000313" key="1">
    <source>
        <dbReference type="EMBL" id="CAG8470809.1"/>
    </source>
</evidence>
<organism evidence="1 2">
    <name type="scientific">Dentiscutata heterogama</name>
    <dbReference type="NCBI Taxonomy" id="1316150"/>
    <lineage>
        <taxon>Eukaryota</taxon>
        <taxon>Fungi</taxon>
        <taxon>Fungi incertae sedis</taxon>
        <taxon>Mucoromycota</taxon>
        <taxon>Glomeromycotina</taxon>
        <taxon>Glomeromycetes</taxon>
        <taxon>Diversisporales</taxon>
        <taxon>Gigasporaceae</taxon>
        <taxon>Dentiscutata</taxon>
    </lineage>
</organism>